<dbReference type="Pfam" id="PF00072">
    <property type="entry name" value="Response_reg"/>
    <property type="match status" value="1"/>
</dbReference>
<dbReference type="PROSITE" id="PS50110">
    <property type="entry name" value="RESPONSE_REGULATORY"/>
    <property type="match status" value="1"/>
</dbReference>
<dbReference type="PANTHER" id="PTHR44591">
    <property type="entry name" value="STRESS RESPONSE REGULATOR PROTEIN 1"/>
    <property type="match status" value="1"/>
</dbReference>
<feature type="domain" description="Response regulatory" evidence="3">
    <location>
        <begin position="76"/>
        <end position="190"/>
    </location>
</feature>
<dbReference type="Gene3D" id="3.40.50.2300">
    <property type="match status" value="1"/>
</dbReference>
<sequence length="195" mass="20940">MSGAVWTWWRAVNNFNKCSGGEKYRPHAGGGLLTWLGYATSGISAAGRARGNSDRTGNDGTGYAPSESRLIVEKKMVLIIDDDPAVLGALKFALEIEGYAVRCYTSPTEFLEAHDLPSNACLVVDEKMPGASGLDMLASLALERRSAMPAILITSYPSTTLRDRAQAQGIPIVEKPFLNNALSDAITAVMTSWKN</sequence>
<comment type="caution">
    <text evidence="4">The sequence shown here is derived from an EMBL/GenBank/DDBJ whole genome shotgun (WGS) entry which is preliminary data.</text>
</comment>
<accession>A0ABX0V0E6</accession>
<name>A0ABX0V0E6_9HYPH</name>
<organism evidence="4 5">
    <name type="scientific">Pseudochelatococcus lubricantis</name>
    <dbReference type="NCBI Taxonomy" id="1538102"/>
    <lineage>
        <taxon>Bacteria</taxon>
        <taxon>Pseudomonadati</taxon>
        <taxon>Pseudomonadota</taxon>
        <taxon>Alphaproteobacteria</taxon>
        <taxon>Hyphomicrobiales</taxon>
        <taxon>Chelatococcaceae</taxon>
        <taxon>Pseudochelatococcus</taxon>
    </lineage>
</organism>
<protein>
    <submittedName>
        <fullName evidence="4">CheY-like chemotaxis protein</fullName>
    </submittedName>
</protein>
<dbReference type="SMART" id="SM00448">
    <property type="entry name" value="REC"/>
    <property type="match status" value="1"/>
</dbReference>
<gene>
    <name evidence="4" type="ORF">FHS82_001561</name>
</gene>
<dbReference type="InterPro" id="IPR050595">
    <property type="entry name" value="Bact_response_regulator"/>
</dbReference>
<dbReference type="InterPro" id="IPR001789">
    <property type="entry name" value="Sig_transdc_resp-reg_receiver"/>
</dbReference>
<keyword evidence="1 2" id="KW-0597">Phosphoprotein</keyword>
<dbReference type="InterPro" id="IPR011006">
    <property type="entry name" value="CheY-like_superfamily"/>
</dbReference>
<feature type="modified residue" description="4-aspartylphosphate" evidence="2">
    <location>
        <position position="125"/>
    </location>
</feature>
<evidence type="ECO:0000256" key="2">
    <source>
        <dbReference type="PROSITE-ProRule" id="PRU00169"/>
    </source>
</evidence>
<reference evidence="4 5" key="1">
    <citation type="submission" date="2020-03" db="EMBL/GenBank/DDBJ databases">
        <title>Genomic Encyclopedia of Type Strains, Phase IV (KMG-IV): sequencing the most valuable type-strain genomes for metagenomic binning, comparative biology and taxonomic classification.</title>
        <authorList>
            <person name="Goeker M."/>
        </authorList>
    </citation>
    <scope>NUCLEOTIDE SEQUENCE [LARGE SCALE GENOMIC DNA]</scope>
    <source>
        <strain evidence="4 5">DSM 103870</strain>
    </source>
</reference>
<dbReference type="PANTHER" id="PTHR44591:SF25">
    <property type="entry name" value="CHEMOTAXIS TWO-COMPONENT RESPONSE REGULATOR"/>
    <property type="match status" value="1"/>
</dbReference>
<dbReference type="SUPFAM" id="SSF52172">
    <property type="entry name" value="CheY-like"/>
    <property type="match status" value="1"/>
</dbReference>
<evidence type="ECO:0000313" key="4">
    <source>
        <dbReference type="EMBL" id="NIJ57725.1"/>
    </source>
</evidence>
<dbReference type="EMBL" id="JAASQI010000003">
    <property type="protein sequence ID" value="NIJ57725.1"/>
    <property type="molecule type" value="Genomic_DNA"/>
</dbReference>
<keyword evidence="5" id="KW-1185">Reference proteome</keyword>
<evidence type="ECO:0000256" key="1">
    <source>
        <dbReference type="ARBA" id="ARBA00022553"/>
    </source>
</evidence>
<evidence type="ECO:0000313" key="5">
    <source>
        <dbReference type="Proteomes" id="UP001429580"/>
    </source>
</evidence>
<dbReference type="Proteomes" id="UP001429580">
    <property type="component" value="Unassembled WGS sequence"/>
</dbReference>
<dbReference type="RefSeq" id="WP_166950625.1">
    <property type="nucleotide sequence ID" value="NZ_JAASQI010000003.1"/>
</dbReference>
<evidence type="ECO:0000259" key="3">
    <source>
        <dbReference type="PROSITE" id="PS50110"/>
    </source>
</evidence>
<proteinExistence type="predicted"/>